<dbReference type="GO" id="GO:0004862">
    <property type="term" value="F:cAMP-dependent protein kinase inhibitor activity"/>
    <property type="evidence" value="ECO:0007669"/>
    <property type="project" value="TreeGrafter"/>
</dbReference>
<organism evidence="2">
    <name type="scientific">Rhodothermus marinus</name>
    <name type="common">Rhodothermus obamensis</name>
    <dbReference type="NCBI Taxonomy" id="29549"/>
    <lineage>
        <taxon>Bacteria</taxon>
        <taxon>Pseudomonadati</taxon>
        <taxon>Rhodothermota</taxon>
        <taxon>Rhodothermia</taxon>
        <taxon>Rhodothermales</taxon>
        <taxon>Rhodothermaceae</taxon>
        <taxon>Rhodothermus</taxon>
    </lineage>
</organism>
<dbReference type="GO" id="GO:0005952">
    <property type="term" value="C:cAMP-dependent protein kinase complex"/>
    <property type="evidence" value="ECO:0007669"/>
    <property type="project" value="InterPro"/>
</dbReference>
<evidence type="ECO:0000313" key="2">
    <source>
        <dbReference type="EMBL" id="HER97112.1"/>
    </source>
</evidence>
<feature type="domain" description="Cyclic nucleotide-binding" evidence="1">
    <location>
        <begin position="37"/>
        <end position="139"/>
    </location>
</feature>
<dbReference type="InterPro" id="IPR014710">
    <property type="entry name" value="RmlC-like_jellyroll"/>
</dbReference>
<accession>A0A7V2B2H7</accession>
<dbReference type="Gene3D" id="2.60.120.10">
    <property type="entry name" value="Jelly Rolls"/>
    <property type="match status" value="1"/>
</dbReference>
<evidence type="ECO:0000259" key="1">
    <source>
        <dbReference type="PROSITE" id="PS50042"/>
    </source>
</evidence>
<dbReference type="PANTHER" id="PTHR11635">
    <property type="entry name" value="CAMP-DEPENDENT PROTEIN KINASE REGULATORY CHAIN"/>
    <property type="match status" value="1"/>
</dbReference>
<reference evidence="2" key="1">
    <citation type="journal article" date="2020" name="mSystems">
        <title>Genome- and Community-Level Interaction Insights into Carbon Utilization and Element Cycling Functions of Hydrothermarchaeota in Hydrothermal Sediment.</title>
        <authorList>
            <person name="Zhou Z."/>
            <person name="Liu Y."/>
            <person name="Xu W."/>
            <person name="Pan J."/>
            <person name="Luo Z.H."/>
            <person name="Li M."/>
        </authorList>
    </citation>
    <scope>NUCLEOTIDE SEQUENCE [LARGE SCALE GENOMIC DNA]</scope>
    <source>
        <strain evidence="2">SpSt-143</strain>
    </source>
</reference>
<dbReference type="PANTHER" id="PTHR11635:SF152">
    <property type="entry name" value="CAMP-DEPENDENT PROTEIN KINASE TYPE I REGULATORY SUBUNIT-RELATED"/>
    <property type="match status" value="1"/>
</dbReference>
<proteinExistence type="predicted"/>
<dbReference type="InterPro" id="IPR000595">
    <property type="entry name" value="cNMP-bd_dom"/>
</dbReference>
<dbReference type="AlphaFoldDB" id="A0A7V2B2H7"/>
<gene>
    <name evidence="2" type="ORF">ENO59_11510</name>
</gene>
<dbReference type="InterPro" id="IPR018490">
    <property type="entry name" value="cNMP-bd_dom_sf"/>
</dbReference>
<dbReference type="GO" id="GO:0005829">
    <property type="term" value="C:cytosol"/>
    <property type="evidence" value="ECO:0007669"/>
    <property type="project" value="TreeGrafter"/>
</dbReference>
<sequence length="198" mass="22648">MLHPLWHSLQRVYQHVARPQEAERTRALLYVLRRVPVFQYLPQATLRTLIPLLHQRTYRCQEVLYYEGDPGLGMYIILQGTVRLLIDAAGTPHELARLGEYDTCGHLALLGAFRRLETAQAVTDVQVLGFFRPDLKLLLKRHPAQGANVLQALARYVAARQVELVRVLAACADRPQALRWWLEAGRQAERQLPSLLTD</sequence>
<comment type="caution">
    <text evidence="2">The sequence shown here is derived from an EMBL/GenBank/DDBJ whole genome shotgun (WGS) entry which is preliminary data.</text>
</comment>
<dbReference type="CDD" id="cd00038">
    <property type="entry name" value="CAP_ED"/>
    <property type="match status" value="1"/>
</dbReference>
<dbReference type="InterPro" id="IPR050503">
    <property type="entry name" value="cAMP-dep_PK_reg_su-like"/>
</dbReference>
<dbReference type="GO" id="GO:0030552">
    <property type="term" value="F:cAMP binding"/>
    <property type="evidence" value="ECO:0007669"/>
    <property type="project" value="TreeGrafter"/>
</dbReference>
<dbReference type="GO" id="GO:0034236">
    <property type="term" value="F:protein kinase A catalytic subunit binding"/>
    <property type="evidence" value="ECO:0007669"/>
    <property type="project" value="TreeGrafter"/>
</dbReference>
<dbReference type="PROSITE" id="PS50042">
    <property type="entry name" value="CNMP_BINDING_3"/>
    <property type="match status" value="1"/>
</dbReference>
<dbReference type="EMBL" id="DSGB01000006">
    <property type="protein sequence ID" value="HER97112.1"/>
    <property type="molecule type" value="Genomic_DNA"/>
</dbReference>
<dbReference type="SMART" id="SM00100">
    <property type="entry name" value="cNMP"/>
    <property type="match status" value="1"/>
</dbReference>
<dbReference type="Pfam" id="PF00027">
    <property type="entry name" value="cNMP_binding"/>
    <property type="match status" value="1"/>
</dbReference>
<dbReference type="SUPFAM" id="SSF51206">
    <property type="entry name" value="cAMP-binding domain-like"/>
    <property type="match status" value="1"/>
</dbReference>
<name>A0A7V2B2H7_RHOMR</name>
<protein>
    <submittedName>
        <fullName evidence="2">Cyclic nucleotide-binding domain-containing protein</fullName>
    </submittedName>
</protein>